<dbReference type="Pfam" id="PF04043">
    <property type="entry name" value="PMEI"/>
    <property type="match status" value="1"/>
</dbReference>
<dbReference type="PANTHER" id="PTHR35357">
    <property type="entry name" value="OS02G0537100 PROTEIN"/>
    <property type="match status" value="1"/>
</dbReference>
<dbReference type="SMART" id="SM00856">
    <property type="entry name" value="PMEI"/>
    <property type="match status" value="1"/>
</dbReference>
<dbReference type="InterPro" id="IPR034088">
    <property type="entry name" value="Pla_a_1-like"/>
</dbReference>
<dbReference type="GO" id="GO:0004857">
    <property type="term" value="F:enzyme inhibitor activity"/>
    <property type="evidence" value="ECO:0007669"/>
    <property type="project" value="InterPro"/>
</dbReference>
<evidence type="ECO:0000256" key="3">
    <source>
        <dbReference type="ARBA" id="ARBA00038471"/>
    </source>
</evidence>
<dbReference type="Gene3D" id="1.20.140.40">
    <property type="entry name" value="Invertase/pectin methylesterase inhibitor family protein"/>
    <property type="match status" value="1"/>
</dbReference>
<accession>A0A1R3JE39</accession>
<proteinExistence type="inferred from homology"/>
<dbReference type="OrthoDB" id="1915198at2759"/>
<evidence type="ECO:0000313" key="7">
    <source>
        <dbReference type="Proteomes" id="UP000187203"/>
    </source>
</evidence>
<protein>
    <submittedName>
        <fullName evidence="6">Pectinesterase inhibitor</fullName>
    </submittedName>
</protein>
<evidence type="ECO:0000259" key="5">
    <source>
        <dbReference type="SMART" id="SM00856"/>
    </source>
</evidence>
<dbReference type="AlphaFoldDB" id="A0A1R3JE39"/>
<name>A0A1R3JE39_9ROSI</name>
<dbReference type="Proteomes" id="UP000187203">
    <property type="component" value="Unassembled WGS sequence"/>
</dbReference>
<dbReference type="EMBL" id="AWUE01016292">
    <property type="protein sequence ID" value="OMO93084.1"/>
    <property type="molecule type" value="Genomic_DNA"/>
</dbReference>
<keyword evidence="2" id="KW-1015">Disulfide bond</keyword>
<feature type="domain" description="Pectinesterase inhibitor" evidence="5">
    <location>
        <begin position="18"/>
        <end position="147"/>
    </location>
</feature>
<keyword evidence="1 4" id="KW-0732">Signal</keyword>
<feature type="chain" id="PRO_5013340163" evidence="4">
    <location>
        <begin position="21"/>
        <end position="152"/>
    </location>
</feature>
<dbReference type="InterPro" id="IPR035513">
    <property type="entry name" value="Invertase/methylesterase_inhib"/>
</dbReference>
<evidence type="ECO:0000256" key="4">
    <source>
        <dbReference type="SAM" id="SignalP"/>
    </source>
</evidence>
<dbReference type="STRING" id="93759.A0A1R3JE39"/>
<evidence type="ECO:0000256" key="2">
    <source>
        <dbReference type="ARBA" id="ARBA00023157"/>
    </source>
</evidence>
<dbReference type="InterPro" id="IPR006501">
    <property type="entry name" value="Pectinesterase_inhib_dom"/>
</dbReference>
<dbReference type="NCBIfam" id="TIGR01614">
    <property type="entry name" value="PME_inhib"/>
    <property type="match status" value="1"/>
</dbReference>
<dbReference type="PANTHER" id="PTHR35357:SF17">
    <property type="entry name" value="PECTINESTERASE INHIBITOR 12"/>
    <property type="match status" value="1"/>
</dbReference>
<organism evidence="6 7">
    <name type="scientific">Corchorus olitorius</name>
    <dbReference type="NCBI Taxonomy" id="93759"/>
    <lineage>
        <taxon>Eukaryota</taxon>
        <taxon>Viridiplantae</taxon>
        <taxon>Streptophyta</taxon>
        <taxon>Embryophyta</taxon>
        <taxon>Tracheophyta</taxon>
        <taxon>Spermatophyta</taxon>
        <taxon>Magnoliopsida</taxon>
        <taxon>eudicotyledons</taxon>
        <taxon>Gunneridae</taxon>
        <taxon>Pentapetalae</taxon>
        <taxon>rosids</taxon>
        <taxon>malvids</taxon>
        <taxon>Malvales</taxon>
        <taxon>Malvaceae</taxon>
        <taxon>Grewioideae</taxon>
        <taxon>Apeibeae</taxon>
        <taxon>Corchorus</taxon>
    </lineage>
</organism>
<comment type="caution">
    <text evidence="6">The sequence shown here is derived from an EMBL/GenBank/DDBJ whole genome shotgun (WGS) entry which is preliminary data.</text>
</comment>
<sequence>MKNFCLFLAFLFLLIVSVRSDIIKDSCDEAAKGDPNMKSDFCVATIANATATGSTVSKLLQNTSLDKFTRSCLEACSELYSNAGSDLQSGGEAFKSKDFGTAKFDLSAAIVAPVTCEDGFKEKQGLVSPLTKENENMRQLAVIPLAFIDMVK</sequence>
<evidence type="ECO:0000256" key="1">
    <source>
        <dbReference type="ARBA" id="ARBA00022729"/>
    </source>
</evidence>
<evidence type="ECO:0000313" key="6">
    <source>
        <dbReference type="EMBL" id="OMO93084.1"/>
    </source>
</evidence>
<gene>
    <name evidence="6" type="ORF">COLO4_17125</name>
</gene>
<keyword evidence="7" id="KW-1185">Reference proteome</keyword>
<feature type="signal peptide" evidence="4">
    <location>
        <begin position="1"/>
        <end position="20"/>
    </location>
</feature>
<reference evidence="7" key="1">
    <citation type="submission" date="2013-09" db="EMBL/GenBank/DDBJ databases">
        <title>Corchorus olitorius genome sequencing.</title>
        <authorList>
            <person name="Alam M."/>
            <person name="Haque M.S."/>
            <person name="Islam M.S."/>
            <person name="Emdad E.M."/>
            <person name="Islam M.M."/>
            <person name="Ahmed B."/>
            <person name="Halim A."/>
            <person name="Hossen Q.M.M."/>
            <person name="Hossain M.Z."/>
            <person name="Ahmed R."/>
            <person name="Khan M.M."/>
            <person name="Islam R."/>
            <person name="Rashid M.M."/>
            <person name="Khan S.A."/>
            <person name="Rahman M.S."/>
            <person name="Alam M."/>
            <person name="Yahiya A.S."/>
            <person name="Khan M.S."/>
            <person name="Azam M.S."/>
            <person name="Haque T."/>
            <person name="Lashkar M.Z.H."/>
            <person name="Akhand A.I."/>
            <person name="Morshed G."/>
            <person name="Roy S."/>
            <person name="Uddin K.S."/>
            <person name="Rabeya T."/>
            <person name="Hossain A.S."/>
            <person name="Chowdhury A."/>
            <person name="Snigdha A.R."/>
            <person name="Mortoza M.S."/>
            <person name="Matin S.A."/>
            <person name="Hoque S.M.E."/>
            <person name="Islam M.K."/>
            <person name="Roy D.K."/>
            <person name="Haider R."/>
            <person name="Moosa M.M."/>
            <person name="Elias S.M."/>
            <person name="Hasan A.M."/>
            <person name="Jahan S."/>
            <person name="Shafiuddin M."/>
            <person name="Mahmood N."/>
            <person name="Shommy N.S."/>
        </authorList>
    </citation>
    <scope>NUCLEOTIDE SEQUENCE [LARGE SCALE GENOMIC DNA]</scope>
    <source>
        <strain evidence="7">cv. O-4</strain>
    </source>
</reference>
<dbReference type="SUPFAM" id="SSF101148">
    <property type="entry name" value="Plant invertase/pectin methylesterase inhibitor"/>
    <property type="match status" value="1"/>
</dbReference>
<comment type="similarity">
    <text evidence="3">Belongs to the PMEI family.</text>
</comment>
<dbReference type="CDD" id="cd15795">
    <property type="entry name" value="PMEI-Pla_a_1_like"/>
    <property type="match status" value="1"/>
</dbReference>